<dbReference type="AlphaFoldDB" id="A0A6J1X1T0"/>
<feature type="region of interest" description="Disordered" evidence="1">
    <location>
        <begin position="74"/>
        <end position="169"/>
    </location>
</feature>
<dbReference type="OrthoDB" id="6608749at2759"/>
<feature type="region of interest" description="Disordered" evidence="1">
    <location>
        <begin position="21"/>
        <end position="45"/>
    </location>
</feature>
<keyword evidence="2" id="KW-1185">Reference proteome</keyword>
<evidence type="ECO:0000256" key="1">
    <source>
        <dbReference type="SAM" id="MobiDB-lite"/>
    </source>
</evidence>
<sequence length="187" mass="20941">MEMQDNNFQTIISTWRRISGEEIESSVPTSMSGDSNEYDFQKKKDEDSHLLVPSLVSEKSKSPLAAIATAEVATATVDLPSANIGDSSTEEKQELMRQDSDDTKEVAGDINEKDDKYSDYLENNSDEENKSSENKWEKDKLSDKVDSVYLRPPPPNKARSTASTPEEEDCGVKCLYYTLQCCDCVLM</sequence>
<organism evidence="2 3">
    <name type="scientific">Galleria mellonella</name>
    <name type="common">Greater wax moth</name>
    <dbReference type="NCBI Taxonomy" id="7137"/>
    <lineage>
        <taxon>Eukaryota</taxon>
        <taxon>Metazoa</taxon>
        <taxon>Ecdysozoa</taxon>
        <taxon>Arthropoda</taxon>
        <taxon>Hexapoda</taxon>
        <taxon>Insecta</taxon>
        <taxon>Pterygota</taxon>
        <taxon>Neoptera</taxon>
        <taxon>Endopterygota</taxon>
        <taxon>Lepidoptera</taxon>
        <taxon>Glossata</taxon>
        <taxon>Ditrysia</taxon>
        <taxon>Pyraloidea</taxon>
        <taxon>Pyralidae</taxon>
        <taxon>Galleriinae</taxon>
        <taxon>Galleria</taxon>
    </lineage>
</organism>
<dbReference type="GeneID" id="113518839"/>
<dbReference type="Proteomes" id="UP001652740">
    <property type="component" value="Unplaced"/>
</dbReference>
<reference evidence="3" key="1">
    <citation type="submission" date="2025-08" db="UniProtKB">
        <authorList>
            <consortium name="RefSeq"/>
        </authorList>
    </citation>
    <scope>IDENTIFICATION</scope>
    <source>
        <tissue evidence="3">Whole larvae</tissue>
    </source>
</reference>
<gene>
    <name evidence="3" type="primary">LOC113518839</name>
</gene>
<accession>A0A6J1X1T0</accession>
<evidence type="ECO:0000313" key="2">
    <source>
        <dbReference type="Proteomes" id="UP001652740"/>
    </source>
</evidence>
<feature type="compositionally biased region" description="Basic and acidic residues" evidence="1">
    <location>
        <begin position="89"/>
        <end position="119"/>
    </location>
</feature>
<proteinExistence type="predicted"/>
<evidence type="ECO:0000313" key="3">
    <source>
        <dbReference type="RefSeq" id="XP_026759657.1"/>
    </source>
</evidence>
<feature type="compositionally biased region" description="Basic and acidic residues" evidence="1">
    <location>
        <begin position="127"/>
        <end position="146"/>
    </location>
</feature>
<name>A0A6J1X1T0_GALME</name>
<protein>
    <submittedName>
        <fullName evidence="3">Uncharacterized protein LOC113518839 isoform X1</fullName>
    </submittedName>
</protein>
<dbReference type="InParanoid" id="A0A6J1X1T0"/>
<dbReference type="KEGG" id="gmw:113518839"/>
<feature type="compositionally biased region" description="Polar residues" evidence="1">
    <location>
        <begin position="26"/>
        <end position="35"/>
    </location>
</feature>
<dbReference type="RefSeq" id="XP_026759657.1">
    <property type="nucleotide sequence ID" value="XM_026903856.3"/>
</dbReference>